<keyword evidence="3" id="KW-1185">Reference proteome</keyword>
<dbReference type="OrthoDB" id="9449012at2759"/>
<dbReference type="PRINTS" id="PR01217">
    <property type="entry name" value="PRICHEXTENSN"/>
</dbReference>
<feature type="region of interest" description="Disordered" evidence="1">
    <location>
        <begin position="474"/>
        <end position="511"/>
    </location>
</feature>
<feature type="non-terminal residue" evidence="2">
    <location>
        <position position="529"/>
    </location>
</feature>
<dbReference type="PANTHER" id="PTHR12957">
    <property type="entry name" value="DEAD/H BOX POLYPEPTIDE 26/DICE1-RELATED"/>
    <property type="match status" value="1"/>
</dbReference>
<organism evidence="2 3">
    <name type="scientific">Nesidiocoris tenuis</name>
    <dbReference type="NCBI Taxonomy" id="355587"/>
    <lineage>
        <taxon>Eukaryota</taxon>
        <taxon>Metazoa</taxon>
        <taxon>Ecdysozoa</taxon>
        <taxon>Arthropoda</taxon>
        <taxon>Hexapoda</taxon>
        <taxon>Insecta</taxon>
        <taxon>Pterygota</taxon>
        <taxon>Neoptera</taxon>
        <taxon>Paraneoptera</taxon>
        <taxon>Hemiptera</taxon>
        <taxon>Heteroptera</taxon>
        <taxon>Panheteroptera</taxon>
        <taxon>Cimicomorpha</taxon>
        <taxon>Miridae</taxon>
        <taxon>Dicyphina</taxon>
        <taxon>Nesidiocoris</taxon>
    </lineage>
</organism>
<dbReference type="PANTHER" id="PTHR12957:SF2">
    <property type="entry name" value="INTEGRATOR COMPLEX SUBUNIT 6"/>
    <property type="match status" value="1"/>
</dbReference>
<dbReference type="EMBL" id="CADCXU010026258">
    <property type="protein sequence ID" value="CAB0013211.1"/>
    <property type="molecule type" value="Genomic_DNA"/>
</dbReference>
<gene>
    <name evidence="2" type="ORF">NTEN_LOCUS17822</name>
</gene>
<dbReference type="GO" id="GO:0034472">
    <property type="term" value="P:snRNA 3'-end processing"/>
    <property type="evidence" value="ECO:0007669"/>
    <property type="project" value="TreeGrafter"/>
</dbReference>
<dbReference type="Proteomes" id="UP000479000">
    <property type="component" value="Unassembled WGS sequence"/>
</dbReference>
<feature type="compositionally biased region" description="Pro residues" evidence="1">
    <location>
        <begin position="291"/>
        <end position="300"/>
    </location>
</feature>
<proteinExistence type="predicted"/>
<feature type="region of interest" description="Disordered" evidence="1">
    <location>
        <begin position="410"/>
        <end position="433"/>
    </location>
</feature>
<reference evidence="2 3" key="1">
    <citation type="submission" date="2020-02" db="EMBL/GenBank/DDBJ databases">
        <authorList>
            <person name="Ferguson B K."/>
        </authorList>
    </citation>
    <scope>NUCLEOTIDE SEQUENCE [LARGE SCALE GENOMIC DNA]</scope>
</reference>
<feature type="compositionally biased region" description="Low complexity" evidence="1">
    <location>
        <begin position="316"/>
        <end position="331"/>
    </location>
</feature>
<feature type="region of interest" description="Disordered" evidence="1">
    <location>
        <begin position="234"/>
        <end position="331"/>
    </location>
</feature>
<evidence type="ECO:0000313" key="3">
    <source>
        <dbReference type="Proteomes" id="UP000479000"/>
    </source>
</evidence>
<sequence>MLMQCIDSLVQKVQSGVVINFEKIGPDPPPVNNEGFRAEFVQKSGRRSSVRIFESLDEPELRQFVRDALQLPRAPSAARRIVQGPPAKDATGMADQFFQLPEDHARLLCWHKFQSLRDQLNEFGGFVVGVGHRKHRASQSYRNAFDIPRNNLLDQILRMRANFLNPSPSHTKLQDDDVVHSMPISQMGNYQEYLKKTQPQLREVESAPVRQHMFGNPFKIDKRMMVDEADIDLVGGPSSLGRGQKRTLDGTNPSRPNKRKPGPIPRDVTIQRPLTPASPLGPLSPSSPLRPLSPSPPASPTPLQLILDESPPASPTPATSAAPPALPAASTAPSTVFKSIPRVTPPVFVPQPPVVAFPPLMQAAPPVLVVSPPASPAPVVAPAPPVLRCPSPPPLLNGDISGDVMVIDDESDEPAPISRSPSPPLDGGEFAPPPVLQPYDGAGVPPIGIMGLGIGGLGGGGLGVGGGSTCPRLAPSYSVTPPLSPPPLIAAPAPPSPPQEPTKKELDDIKRHNLTVRAMAYKEVRRAGL</sequence>
<feature type="compositionally biased region" description="Pro residues" evidence="1">
    <location>
        <begin position="482"/>
        <end position="500"/>
    </location>
</feature>
<name>A0A6H5HBK1_9HEMI</name>
<dbReference type="AlphaFoldDB" id="A0A6H5HBK1"/>
<protein>
    <submittedName>
        <fullName evidence="2">Uncharacterized protein</fullName>
    </submittedName>
</protein>
<dbReference type="InterPro" id="IPR051113">
    <property type="entry name" value="Integrator_subunit6"/>
</dbReference>
<evidence type="ECO:0000256" key="1">
    <source>
        <dbReference type="SAM" id="MobiDB-lite"/>
    </source>
</evidence>
<feature type="compositionally biased region" description="Low complexity" evidence="1">
    <location>
        <begin position="273"/>
        <end position="290"/>
    </location>
</feature>
<accession>A0A6H5HBK1</accession>
<evidence type="ECO:0000313" key="2">
    <source>
        <dbReference type="EMBL" id="CAB0013211.1"/>
    </source>
</evidence>
<feature type="compositionally biased region" description="Basic and acidic residues" evidence="1">
    <location>
        <begin position="501"/>
        <end position="511"/>
    </location>
</feature>
<dbReference type="GO" id="GO:0032039">
    <property type="term" value="C:integrator complex"/>
    <property type="evidence" value="ECO:0007669"/>
    <property type="project" value="TreeGrafter"/>
</dbReference>